<dbReference type="Pfam" id="PF13458">
    <property type="entry name" value="Peripla_BP_6"/>
    <property type="match status" value="1"/>
</dbReference>
<sequence length="406" mass="44055">MQLNRRLFLAAAGTALASPYVSRSWAADDEIVIGSIFDGTGIFQPLGRPKANILKMAIDETNAGGGLLGKQVRLVHYDTQSSNQLYAQYAQSLIRTDKVDFVFGGVTSASREVIRPIFKRSGTPYFYNMAYEGGLCDGGTYITGITTPQILESLMPYLVKTFGKKAYIIGPDYNFGQISEQWIRQYARDNGCEVVGSELFPLDASNFTASLSKIQAAAPDFVIDSLVTPPQFSFYNQWATAGMKSRIGLASQTLGSFGQNLIMPPEVLEGVVVGIDYVQELDNPLNTALVKKYQETFGTGDYLGNLVEADYDGWLFFKAAVEKADTKDKADVVAALASGLELATPRGHVKLDPATHHCVMDVRVMDIRNAAYRVIETTSAVPPADLVGRCDLIAAPASNVQLGPKA</sequence>
<dbReference type="InterPro" id="IPR028081">
    <property type="entry name" value="Leu-bd"/>
</dbReference>
<dbReference type="PANTHER" id="PTHR47628">
    <property type="match status" value="1"/>
</dbReference>
<proteinExistence type="inferred from homology"/>
<evidence type="ECO:0000313" key="4">
    <source>
        <dbReference type="EMBL" id="MFB9950695.1"/>
    </source>
</evidence>
<evidence type="ECO:0000313" key="5">
    <source>
        <dbReference type="Proteomes" id="UP001589692"/>
    </source>
</evidence>
<evidence type="ECO:0000259" key="3">
    <source>
        <dbReference type="Pfam" id="PF13458"/>
    </source>
</evidence>
<dbReference type="EMBL" id="JBHMAA010000019">
    <property type="protein sequence ID" value="MFB9950695.1"/>
    <property type="molecule type" value="Genomic_DNA"/>
</dbReference>
<feature type="domain" description="Leucine-binding protein" evidence="3">
    <location>
        <begin position="30"/>
        <end position="368"/>
    </location>
</feature>
<name>A0ABV6AN06_9HYPH</name>
<accession>A0ABV6AN06</accession>
<reference evidence="4 5" key="1">
    <citation type="submission" date="2024-09" db="EMBL/GenBank/DDBJ databases">
        <authorList>
            <person name="Sun Q."/>
            <person name="Mori K."/>
        </authorList>
    </citation>
    <scope>NUCLEOTIDE SEQUENCE [LARGE SCALE GENOMIC DNA]</scope>
    <source>
        <strain evidence="4 5">TBRC 4938</strain>
    </source>
</reference>
<dbReference type="PANTHER" id="PTHR47628:SF1">
    <property type="entry name" value="ALIPHATIC AMIDASE EXPRESSION-REGULATING PROTEIN"/>
    <property type="match status" value="1"/>
</dbReference>
<gene>
    <name evidence="4" type="ORF">ACFFP0_17720</name>
</gene>
<evidence type="ECO:0000256" key="2">
    <source>
        <dbReference type="ARBA" id="ARBA00022729"/>
    </source>
</evidence>
<dbReference type="SUPFAM" id="SSF53822">
    <property type="entry name" value="Periplasmic binding protein-like I"/>
    <property type="match status" value="1"/>
</dbReference>
<dbReference type="RefSeq" id="WP_377263332.1">
    <property type="nucleotide sequence ID" value="NZ_JBHMAA010000019.1"/>
</dbReference>
<organism evidence="4 5">
    <name type="scientific">Rhizobium puerariae</name>
    <dbReference type="NCBI Taxonomy" id="1585791"/>
    <lineage>
        <taxon>Bacteria</taxon>
        <taxon>Pseudomonadati</taxon>
        <taxon>Pseudomonadota</taxon>
        <taxon>Alphaproteobacteria</taxon>
        <taxon>Hyphomicrobiales</taxon>
        <taxon>Rhizobiaceae</taxon>
        <taxon>Rhizobium/Agrobacterium group</taxon>
        <taxon>Rhizobium</taxon>
    </lineage>
</organism>
<keyword evidence="2" id="KW-0732">Signal</keyword>
<dbReference type="Gene3D" id="3.40.50.2300">
    <property type="match status" value="2"/>
</dbReference>
<dbReference type="Proteomes" id="UP001589692">
    <property type="component" value="Unassembled WGS sequence"/>
</dbReference>
<dbReference type="InterPro" id="IPR028082">
    <property type="entry name" value="Peripla_BP_I"/>
</dbReference>
<evidence type="ECO:0000256" key="1">
    <source>
        <dbReference type="ARBA" id="ARBA00010062"/>
    </source>
</evidence>
<keyword evidence="5" id="KW-1185">Reference proteome</keyword>
<protein>
    <submittedName>
        <fullName evidence="4">ABC transporter substrate-binding protein</fullName>
    </submittedName>
</protein>
<comment type="similarity">
    <text evidence="1">Belongs to the leucine-binding protein family.</text>
</comment>
<comment type="caution">
    <text evidence="4">The sequence shown here is derived from an EMBL/GenBank/DDBJ whole genome shotgun (WGS) entry which is preliminary data.</text>
</comment>